<comment type="subunit">
    <text evidence="3">Monomer.</text>
</comment>
<dbReference type="SMART" id="SM01002">
    <property type="entry name" value="AlaDh_PNT_C"/>
    <property type="match status" value="1"/>
</dbReference>
<keyword evidence="8" id="KW-0520">NAD</keyword>
<dbReference type="PANTHER" id="PTHR11133:SF23">
    <property type="entry name" value="SACCHAROPINE DEHYDROGENASE [NAD(+), L-LYSINE-FORMING]"/>
    <property type="match status" value="1"/>
</dbReference>
<keyword evidence="16" id="KW-1185">Reference proteome</keyword>
<evidence type="ECO:0000256" key="2">
    <source>
        <dbReference type="ARBA" id="ARBA00005689"/>
    </source>
</evidence>
<feature type="domain" description="Alanine dehydrogenase/pyridine nucleotide transhydrogenase N-terminal" evidence="14">
    <location>
        <begin position="7"/>
        <end position="141"/>
    </location>
</feature>
<keyword evidence="9" id="KW-1015">Disulfide bond</keyword>
<dbReference type="InterPro" id="IPR027281">
    <property type="entry name" value="Lys1"/>
</dbReference>
<dbReference type="Proteomes" id="UP001597419">
    <property type="component" value="Unassembled WGS sequence"/>
</dbReference>
<dbReference type="Pfam" id="PF05222">
    <property type="entry name" value="AlaDh_PNT_N"/>
    <property type="match status" value="1"/>
</dbReference>
<evidence type="ECO:0000256" key="3">
    <source>
        <dbReference type="ARBA" id="ARBA00011245"/>
    </source>
</evidence>
<feature type="domain" description="Alanine dehydrogenase/pyridine nucleotide transhydrogenase NAD(H)-binding" evidence="13">
    <location>
        <begin position="159"/>
        <end position="290"/>
    </location>
</feature>
<dbReference type="EMBL" id="JBHUKU010000033">
    <property type="protein sequence ID" value="MFD2465483.1"/>
    <property type="molecule type" value="Genomic_DNA"/>
</dbReference>
<dbReference type="EC" id="1.5.1.7" evidence="4"/>
<dbReference type="InterPro" id="IPR051168">
    <property type="entry name" value="AASS"/>
</dbReference>
<dbReference type="SMART" id="SM01003">
    <property type="entry name" value="AlaDh_PNT_N"/>
    <property type="match status" value="1"/>
</dbReference>
<dbReference type="InterPro" id="IPR007886">
    <property type="entry name" value="AlaDH/PNT_N"/>
</dbReference>
<protein>
    <recommendedName>
        <fullName evidence="5">Saccharopine dehydrogenase [NAD(+), L-lysine-forming]</fullName>
        <ecNumber evidence="4">1.5.1.7</ecNumber>
    </recommendedName>
    <alternativeName>
        <fullName evidence="10">Lysine--2-oxoglutarate reductase</fullName>
    </alternativeName>
</protein>
<comment type="catalytic activity">
    <reaction evidence="11">
        <text>L-saccharopine + NAD(+) + H2O = L-lysine + 2-oxoglutarate + NADH + H(+)</text>
        <dbReference type="Rhea" id="RHEA:12440"/>
        <dbReference type="ChEBI" id="CHEBI:15377"/>
        <dbReference type="ChEBI" id="CHEBI:15378"/>
        <dbReference type="ChEBI" id="CHEBI:16810"/>
        <dbReference type="ChEBI" id="CHEBI:32551"/>
        <dbReference type="ChEBI" id="CHEBI:57540"/>
        <dbReference type="ChEBI" id="CHEBI:57945"/>
        <dbReference type="ChEBI" id="CHEBI:57951"/>
        <dbReference type="EC" id="1.5.1.7"/>
    </reaction>
</comment>
<dbReference type="PIRSF" id="PIRSF018250">
    <property type="entry name" value="Saccharopine_DH_Lys"/>
    <property type="match status" value="1"/>
</dbReference>
<dbReference type="RefSeq" id="WP_345407087.1">
    <property type="nucleotide sequence ID" value="NZ_BAABHG010000021.1"/>
</dbReference>
<evidence type="ECO:0000256" key="12">
    <source>
        <dbReference type="SAM" id="MobiDB-lite"/>
    </source>
</evidence>
<dbReference type="Gene3D" id="3.40.50.720">
    <property type="entry name" value="NAD(P)-binding Rossmann-like Domain"/>
    <property type="match status" value="1"/>
</dbReference>
<evidence type="ECO:0000256" key="1">
    <source>
        <dbReference type="ARBA" id="ARBA00004884"/>
    </source>
</evidence>
<comment type="similarity">
    <text evidence="2">Belongs to the AlaDH/PNT family.</text>
</comment>
<keyword evidence="6" id="KW-0028">Amino-acid biosynthesis</keyword>
<evidence type="ECO:0000256" key="9">
    <source>
        <dbReference type="ARBA" id="ARBA00023157"/>
    </source>
</evidence>
<evidence type="ECO:0000256" key="4">
    <source>
        <dbReference type="ARBA" id="ARBA00012847"/>
    </source>
</evidence>
<evidence type="ECO:0000256" key="6">
    <source>
        <dbReference type="ARBA" id="ARBA00022605"/>
    </source>
</evidence>
<dbReference type="InterPro" id="IPR036291">
    <property type="entry name" value="NAD(P)-bd_dom_sf"/>
</dbReference>
<evidence type="ECO:0000313" key="16">
    <source>
        <dbReference type="Proteomes" id="UP001597419"/>
    </source>
</evidence>
<evidence type="ECO:0000259" key="13">
    <source>
        <dbReference type="SMART" id="SM01002"/>
    </source>
</evidence>
<comment type="caution">
    <text evidence="15">The sequence shown here is derived from an EMBL/GenBank/DDBJ whole genome shotgun (WGS) entry which is preliminary data.</text>
</comment>
<evidence type="ECO:0000256" key="10">
    <source>
        <dbReference type="ARBA" id="ARBA00033228"/>
    </source>
</evidence>
<evidence type="ECO:0000259" key="14">
    <source>
        <dbReference type="SMART" id="SM01003"/>
    </source>
</evidence>
<name>A0ABW5GX09_9PSEU</name>
<evidence type="ECO:0000313" key="15">
    <source>
        <dbReference type="EMBL" id="MFD2465483.1"/>
    </source>
</evidence>
<evidence type="ECO:0000256" key="7">
    <source>
        <dbReference type="ARBA" id="ARBA00023002"/>
    </source>
</evidence>
<reference evidence="16" key="1">
    <citation type="journal article" date="2019" name="Int. J. Syst. Evol. Microbiol.">
        <title>The Global Catalogue of Microorganisms (GCM) 10K type strain sequencing project: providing services to taxonomists for standard genome sequencing and annotation.</title>
        <authorList>
            <consortium name="The Broad Institute Genomics Platform"/>
            <consortium name="The Broad Institute Genome Sequencing Center for Infectious Disease"/>
            <person name="Wu L."/>
            <person name="Ma J."/>
        </authorList>
    </citation>
    <scope>NUCLEOTIDE SEQUENCE [LARGE SCALE GENOMIC DNA]</scope>
    <source>
        <strain evidence="16">CGMCC 4.7643</strain>
    </source>
</reference>
<sequence>MTGRHLWIRAETRPDEFRAPLVPADVATLVEAGTEVTVEESPSRCFAAADYLDAGAHLAAPGSWAGCPPEAFVLGLKELPEETGPIAGRHLYFAHAYKGQRGSAAVLARFAAGGGEILDLEHLTDGSGRRLAAFGHWAGYAGAALALRHWNGTLGPLRATTKDRLDASLPRTSAPPRVLVVGALGRCGRGARAALARAGIEPTAWDLAETARLDRDALLGHEILLNAVARDEPGEILLGPEHLRSGHRLSLIVDVTCDVGSPAHLLPVYDELTSWQEPARAVAGGLTVIAIGNLPALLPREASTDFSAQLTPWLRQLPDGDCWARSRRAFRAAARGAGATVHGPEPAPAEMEPHHA</sequence>
<gene>
    <name evidence="15" type="ORF">ACFSYJ_43170</name>
</gene>
<organism evidence="15 16">
    <name type="scientific">Amycolatopsis samaneae</name>
    <dbReference type="NCBI Taxonomy" id="664691"/>
    <lineage>
        <taxon>Bacteria</taxon>
        <taxon>Bacillati</taxon>
        <taxon>Actinomycetota</taxon>
        <taxon>Actinomycetes</taxon>
        <taxon>Pseudonocardiales</taxon>
        <taxon>Pseudonocardiaceae</taxon>
        <taxon>Amycolatopsis</taxon>
    </lineage>
</organism>
<dbReference type="SUPFAM" id="SSF51735">
    <property type="entry name" value="NAD(P)-binding Rossmann-fold domains"/>
    <property type="match status" value="1"/>
</dbReference>
<feature type="region of interest" description="Disordered" evidence="12">
    <location>
        <begin position="337"/>
        <end position="356"/>
    </location>
</feature>
<evidence type="ECO:0000256" key="11">
    <source>
        <dbReference type="ARBA" id="ARBA00047860"/>
    </source>
</evidence>
<dbReference type="InterPro" id="IPR007698">
    <property type="entry name" value="AlaDH/PNT_NAD(H)-bd"/>
</dbReference>
<proteinExistence type="inferred from homology"/>
<evidence type="ECO:0000256" key="8">
    <source>
        <dbReference type="ARBA" id="ARBA00023027"/>
    </source>
</evidence>
<comment type="pathway">
    <text evidence="1">Amino-acid biosynthesis; L-lysine biosynthesis via AAA pathway; L-lysine from L-alpha-aminoadipate (fungal route): step 3/3.</text>
</comment>
<feature type="compositionally biased region" description="Low complexity" evidence="12">
    <location>
        <begin position="337"/>
        <end position="350"/>
    </location>
</feature>
<accession>A0ABW5GX09</accession>
<dbReference type="SUPFAM" id="SSF52283">
    <property type="entry name" value="Formate/glycerate dehydrogenase catalytic domain-like"/>
    <property type="match status" value="1"/>
</dbReference>
<dbReference type="PANTHER" id="PTHR11133">
    <property type="entry name" value="SACCHAROPINE DEHYDROGENASE"/>
    <property type="match status" value="1"/>
</dbReference>
<evidence type="ECO:0000256" key="5">
    <source>
        <dbReference type="ARBA" id="ARBA00021221"/>
    </source>
</evidence>
<keyword evidence="7" id="KW-0560">Oxidoreductase</keyword>